<feature type="domain" description="Arginyl tRNA synthetase N-terminal" evidence="12">
    <location>
        <begin position="5"/>
        <end position="94"/>
    </location>
</feature>
<dbReference type="HAMAP" id="MF_00123">
    <property type="entry name" value="Arg_tRNA_synth"/>
    <property type="match status" value="1"/>
</dbReference>
<dbReference type="InterPro" id="IPR036695">
    <property type="entry name" value="Arg-tRNA-synth_N_sf"/>
</dbReference>
<evidence type="ECO:0000256" key="4">
    <source>
        <dbReference type="ARBA" id="ARBA00022741"/>
    </source>
</evidence>
<dbReference type="PANTHER" id="PTHR11956">
    <property type="entry name" value="ARGINYL-TRNA SYNTHETASE"/>
    <property type="match status" value="1"/>
</dbReference>
<dbReference type="GO" id="GO:0004814">
    <property type="term" value="F:arginine-tRNA ligase activity"/>
    <property type="evidence" value="ECO:0007669"/>
    <property type="project" value="UniProtKB-EC"/>
</dbReference>
<dbReference type="InterPro" id="IPR001278">
    <property type="entry name" value="Arg-tRNA-ligase"/>
</dbReference>
<evidence type="ECO:0000256" key="3">
    <source>
        <dbReference type="ARBA" id="ARBA00022598"/>
    </source>
</evidence>
<dbReference type="EC" id="6.1.1.19" evidence="9"/>
<dbReference type="CDD" id="cd00671">
    <property type="entry name" value="ArgRS_core"/>
    <property type="match status" value="1"/>
</dbReference>
<evidence type="ECO:0000313" key="14">
    <source>
        <dbReference type="Proteomes" id="UP001208690"/>
    </source>
</evidence>
<evidence type="ECO:0000256" key="6">
    <source>
        <dbReference type="ARBA" id="ARBA00022917"/>
    </source>
</evidence>
<dbReference type="Pfam" id="PF05746">
    <property type="entry name" value="DALR_1"/>
    <property type="match status" value="1"/>
</dbReference>
<evidence type="ECO:0000256" key="2">
    <source>
        <dbReference type="ARBA" id="ARBA00022490"/>
    </source>
</evidence>
<dbReference type="PRINTS" id="PR01038">
    <property type="entry name" value="TRNASYNTHARG"/>
</dbReference>
<dbReference type="Pfam" id="PF03485">
    <property type="entry name" value="Arg_tRNA_synt_N"/>
    <property type="match status" value="1"/>
</dbReference>
<dbReference type="SUPFAM" id="SSF52374">
    <property type="entry name" value="Nucleotidylyl transferase"/>
    <property type="match status" value="1"/>
</dbReference>
<evidence type="ECO:0000256" key="9">
    <source>
        <dbReference type="HAMAP-Rule" id="MF_00123"/>
    </source>
</evidence>
<evidence type="ECO:0000256" key="8">
    <source>
        <dbReference type="ARBA" id="ARBA00049339"/>
    </source>
</evidence>
<dbReference type="InterPro" id="IPR009080">
    <property type="entry name" value="tRNAsynth_Ia_anticodon-bd"/>
</dbReference>
<dbReference type="NCBIfam" id="TIGR00456">
    <property type="entry name" value="argS"/>
    <property type="match status" value="1"/>
</dbReference>
<dbReference type="RefSeq" id="WP_263844669.1">
    <property type="nucleotide sequence ID" value="NZ_JALIEB010000008.1"/>
</dbReference>
<comment type="caution">
    <text evidence="13">The sequence shown here is derived from an EMBL/GenBank/DDBJ whole genome shotgun (WGS) entry which is preliminary data.</text>
</comment>
<keyword evidence="5 9" id="KW-0067">ATP-binding</keyword>
<comment type="catalytic activity">
    <reaction evidence="8 9">
        <text>tRNA(Arg) + L-arginine + ATP = L-arginyl-tRNA(Arg) + AMP + diphosphate</text>
        <dbReference type="Rhea" id="RHEA:20301"/>
        <dbReference type="Rhea" id="RHEA-COMP:9658"/>
        <dbReference type="Rhea" id="RHEA-COMP:9673"/>
        <dbReference type="ChEBI" id="CHEBI:30616"/>
        <dbReference type="ChEBI" id="CHEBI:32682"/>
        <dbReference type="ChEBI" id="CHEBI:33019"/>
        <dbReference type="ChEBI" id="CHEBI:78442"/>
        <dbReference type="ChEBI" id="CHEBI:78513"/>
        <dbReference type="ChEBI" id="CHEBI:456215"/>
        <dbReference type="EC" id="6.1.1.19"/>
    </reaction>
</comment>
<keyword evidence="3 9" id="KW-0436">Ligase</keyword>
<keyword evidence="2 9" id="KW-0963">Cytoplasm</keyword>
<dbReference type="SUPFAM" id="SSF47323">
    <property type="entry name" value="Anticodon-binding domain of a subclass of class I aminoacyl-tRNA synthetases"/>
    <property type="match status" value="1"/>
</dbReference>
<dbReference type="SMART" id="SM00836">
    <property type="entry name" value="DALR_1"/>
    <property type="match status" value="1"/>
</dbReference>
<sequence length="580" mass="63510">MNLFADIRALVLDCLQGMAADGQLPHGMSFDNVTVEPPRDAAHGDMATNAAMVLAKPAGQKPRDIAEALAERLRTDARINRAEVAGPGFLNLRLLPGVWQSMIGNILTAGTDFGRATLGQGKRINVEYVSANPTGPLHVGHTRGAVFGDALASLLEFAGYDVTREYYINDGGAQVDVLARSVYLRYLEAHGQKVAFPDGTYPGDYLIAVGEALKEKVGDSFVDKGEQFWLADVRDFAMDAMMTMIREDLAALGVEMDVFYSEKSLYGTGRIEAAIDDLREKGLIYEGVLEPPKGKTPEDWEPREQTLFKSTEHGDDVDRPVKKSDGSWTYFAPDIAYHYDKVQRGFDALIDVFGADHGGYVKRMKAAVSALSEGAVPLDIKLCQLVKLFKNGEPFKMSKRAGTFVTLRDVVDQVGPDVTRFVMLTRKNDAMLDFDFDKVMEQSRENPVFYVQYAHARVASAMRKATEAGIPVDDATLRAADLSLLDHEAELGLAAKLAEWPRLVEAAAQSNEPHRVAFYLYELAGTFHALWNKGNDVPSLRFVQDDPKVTAAKIALARATSVVIAAGLGILGVTPAQEMR</sequence>
<dbReference type="PANTHER" id="PTHR11956:SF5">
    <property type="entry name" value="ARGININE--TRNA LIGASE, CYTOPLASMIC"/>
    <property type="match status" value="1"/>
</dbReference>
<proteinExistence type="inferred from homology"/>
<evidence type="ECO:0000256" key="1">
    <source>
        <dbReference type="ARBA" id="ARBA00005594"/>
    </source>
</evidence>
<keyword evidence="6 9" id="KW-0648">Protein biosynthesis</keyword>
<dbReference type="PROSITE" id="PS00178">
    <property type="entry name" value="AA_TRNA_LIGASE_I"/>
    <property type="match status" value="1"/>
</dbReference>
<dbReference type="Gene3D" id="3.30.1360.70">
    <property type="entry name" value="Arginyl tRNA synthetase N-terminal domain"/>
    <property type="match status" value="1"/>
</dbReference>
<comment type="subcellular location">
    <subcellularLocation>
        <location evidence="9">Cytoplasm</location>
    </subcellularLocation>
</comment>
<dbReference type="InterPro" id="IPR005148">
    <property type="entry name" value="Arg-tRNA-synth_N"/>
</dbReference>
<dbReference type="InterPro" id="IPR008909">
    <property type="entry name" value="DALR_anticod-bd"/>
</dbReference>
<accession>A0ABT3BFJ3</accession>
<dbReference type="Proteomes" id="UP001208690">
    <property type="component" value="Unassembled WGS sequence"/>
</dbReference>
<keyword evidence="14" id="KW-1185">Reference proteome</keyword>
<dbReference type="InterPro" id="IPR014729">
    <property type="entry name" value="Rossmann-like_a/b/a_fold"/>
</dbReference>
<reference evidence="13 14" key="1">
    <citation type="submission" date="2022-04" db="EMBL/GenBank/DDBJ databases">
        <title>Roseobacter sp. WL0113 is a bacterium isolated from neritic sediment.</title>
        <authorList>
            <person name="Wang L."/>
            <person name="He W."/>
            <person name="Zhang D.-F."/>
        </authorList>
    </citation>
    <scope>NUCLEOTIDE SEQUENCE [LARGE SCALE GENOMIC DNA]</scope>
    <source>
        <strain evidence="13 14">WL0113</strain>
    </source>
</reference>
<dbReference type="Pfam" id="PF00750">
    <property type="entry name" value="tRNA-synt_1d"/>
    <property type="match status" value="1"/>
</dbReference>
<keyword evidence="4 9" id="KW-0547">Nucleotide-binding</keyword>
<name>A0ABT3BFJ3_9RHOB</name>
<evidence type="ECO:0000259" key="12">
    <source>
        <dbReference type="SMART" id="SM01016"/>
    </source>
</evidence>
<comment type="similarity">
    <text evidence="1 9 10">Belongs to the class-I aminoacyl-tRNA synthetase family.</text>
</comment>
<evidence type="ECO:0000313" key="13">
    <source>
        <dbReference type="EMBL" id="MCV3272347.1"/>
    </source>
</evidence>
<dbReference type="EMBL" id="JALIEB010000008">
    <property type="protein sequence ID" value="MCV3272347.1"/>
    <property type="molecule type" value="Genomic_DNA"/>
</dbReference>
<organism evidence="13 14">
    <name type="scientific">Roseobacter sinensis</name>
    <dbReference type="NCBI Taxonomy" id="2931391"/>
    <lineage>
        <taxon>Bacteria</taxon>
        <taxon>Pseudomonadati</taxon>
        <taxon>Pseudomonadota</taxon>
        <taxon>Alphaproteobacteria</taxon>
        <taxon>Rhodobacterales</taxon>
        <taxon>Roseobacteraceae</taxon>
        <taxon>Roseobacter</taxon>
    </lineage>
</organism>
<feature type="short sequence motif" description="'HIGH' region" evidence="9">
    <location>
        <begin position="131"/>
        <end position="141"/>
    </location>
</feature>
<gene>
    <name evidence="9 13" type="primary">argS</name>
    <name evidence="13" type="ORF">MUB52_12995</name>
</gene>
<dbReference type="InterPro" id="IPR035684">
    <property type="entry name" value="ArgRS_core"/>
</dbReference>
<evidence type="ECO:0000256" key="5">
    <source>
        <dbReference type="ARBA" id="ARBA00022840"/>
    </source>
</evidence>
<dbReference type="InterPro" id="IPR001412">
    <property type="entry name" value="aa-tRNA-synth_I_CS"/>
</dbReference>
<keyword evidence="7 9" id="KW-0030">Aminoacyl-tRNA synthetase</keyword>
<evidence type="ECO:0000256" key="10">
    <source>
        <dbReference type="RuleBase" id="RU363038"/>
    </source>
</evidence>
<dbReference type="Gene3D" id="1.10.730.10">
    <property type="entry name" value="Isoleucyl-tRNA Synthetase, Domain 1"/>
    <property type="match status" value="1"/>
</dbReference>
<comment type="subunit">
    <text evidence="9">Monomer.</text>
</comment>
<protein>
    <recommendedName>
        <fullName evidence="9">Arginine--tRNA ligase</fullName>
        <ecNumber evidence="9">6.1.1.19</ecNumber>
    </recommendedName>
    <alternativeName>
        <fullName evidence="9">Arginyl-tRNA synthetase</fullName>
        <shortName evidence="9">ArgRS</shortName>
    </alternativeName>
</protein>
<evidence type="ECO:0000259" key="11">
    <source>
        <dbReference type="SMART" id="SM00836"/>
    </source>
</evidence>
<dbReference type="SMART" id="SM01016">
    <property type="entry name" value="Arg_tRNA_synt_N"/>
    <property type="match status" value="1"/>
</dbReference>
<dbReference type="SUPFAM" id="SSF55190">
    <property type="entry name" value="Arginyl-tRNA synthetase (ArgRS), N-terminal 'additional' domain"/>
    <property type="match status" value="1"/>
</dbReference>
<feature type="domain" description="DALR anticodon binding" evidence="11">
    <location>
        <begin position="451"/>
        <end position="579"/>
    </location>
</feature>
<dbReference type="Gene3D" id="3.40.50.620">
    <property type="entry name" value="HUPs"/>
    <property type="match status" value="1"/>
</dbReference>
<evidence type="ECO:0000256" key="7">
    <source>
        <dbReference type="ARBA" id="ARBA00023146"/>
    </source>
</evidence>